<evidence type="ECO:0000313" key="1">
    <source>
        <dbReference type="EMBL" id="MPM33818.1"/>
    </source>
</evidence>
<dbReference type="GO" id="GO:0003677">
    <property type="term" value="F:DNA binding"/>
    <property type="evidence" value="ECO:0007669"/>
    <property type="project" value="InterPro"/>
</dbReference>
<dbReference type="EMBL" id="VSSQ01006772">
    <property type="protein sequence ID" value="MPM33818.1"/>
    <property type="molecule type" value="Genomic_DNA"/>
</dbReference>
<sequence>MPENMKFGECLRYLLSVLDISIVKLSKIINVDSSLVNRWVNEKRTPAYNTDYIEKISEYLSSCVLNSFQLQYLDSFYLNVCGDSEIEISTKEKIKKILFQSQGYSIECRKNMIKENKADLMNNKNFLKSIGIHQNHFNQSNDNNLNSNILNTQDSNFSISLSSEDKIVIGYKNVLATSISLLEDASKHKCTNGVIYISFNNNMFVSNHQNDLITFRNAMFKAMNTGWNIIFLLKLDNNINTIIKFIDFAQSFIYTTKFHPYYLKKYDLFSTYQEFIVIPQIGALLGLSNNTYSEIDAAFYFRNKVAIDILKNKVDIIIRNHTNTLVKYYRNDNAIDYSNFLSE</sequence>
<comment type="caution">
    <text evidence="1">The sequence shown here is derived from an EMBL/GenBank/DDBJ whole genome shotgun (WGS) entry which is preliminary data.</text>
</comment>
<reference evidence="1" key="1">
    <citation type="submission" date="2019-08" db="EMBL/GenBank/DDBJ databases">
        <authorList>
            <person name="Kucharzyk K."/>
            <person name="Murdoch R.W."/>
            <person name="Higgins S."/>
            <person name="Loffler F."/>
        </authorList>
    </citation>
    <scope>NUCLEOTIDE SEQUENCE</scope>
</reference>
<dbReference type="SUPFAM" id="SSF47413">
    <property type="entry name" value="lambda repressor-like DNA-binding domains"/>
    <property type="match status" value="1"/>
</dbReference>
<dbReference type="AlphaFoldDB" id="A0A644Z0J9"/>
<accession>A0A644Z0J9</accession>
<protein>
    <submittedName>
        <fullName evidence="1">Uncharacterized protein</fullName>
    </submittedName>
</protein>
<dbReference type="InterPro" id="IPR010982">
    <property type="entry name" value="Lambda_DNA-bd_dom_sf"/>
</dbReference>
<proteinExistence type="predicted"/>
<dbReference type="Gene3D" id="1.10.260.40">
    <property type="entry name" value="lambda repressor-like DNA-binding domains"/>
    <property type="match status" value="1"/>
</dbReference>
<name>A0A644Z0J9_9ZZZZ</name>
<organism evidence="1">
    <name type="scientific">bioreactor metagenome</name>
    <dbReference type="NCBI Taxonomy" id="1076179"/>
    <lineage>
        <taxon>unclassified sequences</taxon>
        <taxon>metagenomes</taxon>
        <taxon>ecological metagenomes</taxon>
    </lineage>
</organism>
<gene>
    <name evidence="1" type="ORF">SDC9_80399</name>
</gene>